<evidence type="ECO:0000313" key="1">
    <source>
        <dbReference type="EMBL" id="OEE75543.1"/>
    </source>
</evidence>
<dbReference type="AlphaFoldDB" id="A0A1E5CXM6"/>
<dbReference type="RefSeq" id="WP_017052090.1">
    <property type="nucleotide sequence ID" value="NZ_AJYW02000149.1"/>
</dbReference>
<gene>
    <name evidence="1" type="ORF">A130_05470</name>
</gene>
<evidence type="ECO:0000313" key="2">
    <source>
        <dbReference type="Proteomes" id="UP000094165"/>
    </source>
</evidence>
<sequence>MNKRRLLLCVTLFGSAAWLWISSTYSEELTATLSERSKQPQSANSSLEPPHPEVSNATLNMVKKNPKNIPLTEKFDAANVHASPLNQEQKNSVQALLDAFEPNSTTTIVSTDDNNDGTGQNRKPELNQQIHQQLQTVMYSWQLTQGSPISYELNLNQLFSDPDDDFLTTRIDLSATGLSISNNGALLIQGTPELQTELSRLTVSVRDSYHGDDQQAWVSAHFSLPEVEASTEEQEHPLIGDMVYRLESAKQHAGVSYNYEVVFCEAFKFINDVVYYAKSTAKTSCPNENQLRDIGHYQINGNQLIISSNESSFHAQQIWDLKKEYSSVQQKGVTNYFTTIYDGEKYESYTLQKSKAAMEAKINIHTGQYEYQSATFDYLILTPKQEYLLVYAGNYIYQRENIGSNGEFMDSDLNIHGYDISLNCQYVGPFFQSSVMAGKGNYDIDIVSSSSHPENTYSFHCGEFPSNQRFSLFTDLTYSPYDEFIDGNVYSYIFRPKPEYAHLYEELKMNFVYHSPTRNK</sequence>
<dbReference type="Proteomes" id="UP000094165">
    <property type="component" value="Unassembled WGS sequence"/>
</dbReference>
<accession>A0A1E5CXM6</accession>
<protein>
    <submittedName>
        <fullName evidence="1">Uncharacterized protein</fullName>
    </submittedName>
</protein>
<proteinExistence type="predicted"/>
<dbReference type="EMBL" id="AJYW02000149">
    <property type="protein sequence ID" value="OEE75543.1"/>
    <property type="molecule type" value="Genomic_DNA"/>
</dbReference>
<name>A0A1E5CXM6_9VIBR</name>
<organism evidence="1 2">
    <name type="scientific">Vibrio genomosp. F6 str. FF-238</name>
    <dbReference type="NCBI Taxonomy" id="1191298"/>
    <lineage>
        <taxon>Bacteria</taxon>
        <taxon>Pseudomonadati</taxon>
        <taxon>Pseudomonadota</taxon>
        <taxon>Gammaproteobacteria</taxon>
        <taxon>Vibrionales</taxon>
        <taxon>Vibrionaceae</taxon>
        <taxon>Vibrio</taxon>
    </lineage>
</organism>
<comment type="caution">
    <text evidence="1">The sequence shown here is derived from an EMBL/GenBank/DDBJ whole genome shotgun (WGS) entry which is preliminary data.</text>
</comment>
<keyword evidence="2" id="KW-1185">Reference proteome</keyword>
<reference evidence="1 2" key="1">
    <citation type="journal article" date="2012" name="Science">
        <title>Ecological populations of bacteria act as socially cohesive units of antibiotic production and resistance.</title>
        <authorList>
            <person name="Cordero O.X."/>
            <person name="Wildschutte H."/>
            <person name="Kirkup B."/>
            <person name="Proehl S."/>
            <person name="Ngo L."/>
            <person name="Hussain F."/>
            <person name="Le Roux F."/>
            <person name="Mincer T."/>
            <person name="Polz M.F."/>
        </authorList>
    </citation>
    <scope>NUCLEOTIDE SEQUENCE [LARGE SCALE GENOMIC DNA]</scope>
    <source>
        <strain evidence="1 2">FF-238</strain>
    </source>
</reference>